<proteinExistence type="predicted"/>
<accession>A0ABU2VFC3</accession>
<dbReference type="SUPFAM" id="SSF103473">
    <property type="entry name" value="MFS general substrate transporter"/>
    <property type="match status" value="1"/>
</dbReference>
<protein>
    <submittedName>
        <fullName evidence="9">MFS transporter</fullName>
    </submittedName>
</protein>
<sequence>MSPSAQTSGNRSQHRTVALAAMAGTTIEWYDFFIYALCTGLVFGSEFFDGLGEDSLVISFATIGISFFFRPVGAALAGHLGDRLGRRAMLIATLLLMGVSTTLIGLVPSSASIGMSAPVILVLLRILQGLSAGGEWGGAALISVEHAPPGQRGRFGSYPQLGAPLGLLLANGALAAVTALTTDDQFLAWGWRIPFLLSVVLVAAGFVIRRKVEESPAYRELKESGNQSRAPIAVLFKNHWPLVVAGALLFAANNAVGYMTTGGYVQSYSVNHLGMDPTLILICVMVAAVGWLASTLAGGRLSDRFGRLRVYRIGFVIQLAWMFPFFALLNTANTGLVVVALVLYSIGLGLTYGPQAALFAELYPTAVRYSGAALSYAIGAVLGGAFAPMIAEALQSGTGTVYSVAVYLAGVTVVGLAVTFVLKERKGVPLSEAEAEAGEKDEQAVVTA</sequence>
<reference evidence="10" key="1">
    <citation type="submission" date="2023-07" db="EMBL/GenBank/DDBJ databases">
        <title>30 novel species of actinomycetes from the DSMZ collection.</title>
        <authorList>
            <person name="Nouioui I."/>
        </authorList>
    </citation>
    <scope>NUCLEOTIDE SEQUENCE [LARGE SCALE GENOMIC DNA]</scope>
    <source>
        <strain evidence="10">DSM 41640</strain>
    </source>
</reference>
<keyword evidence="10" id="KW-1185">Reference proteome</keyword>
<feature type="transmembrane region" description="Helical" evidence="7">
    <location>
        <begin position="335"/>
        <end position="354"/>
    </location>
</feature>
<dbReference type="PANTHER" id="PTHR43045:SF1">
    <property type="entry name" value="SHIKIMATE TRANSPORTER"/>
    <property type="match status" value="1"/>
</dbReference>
<evidence type="ECO:0000256" key="4">
    <source>
        <dbReference type="ARBA" id="ARBA00022692"/>
    </source>
</evidence>
<feature type="transmembrane region" description="Helical" evidence="7">
    <location>
        <begin position="119"/>
        <end position="141"/>
    </location>
</feature>
<dbReference type="PROSITE" id="PS00217">
    <property type="entry name" value="SUGAR_TRANSPORT_2"/>
    <property type="match status" value="1"/>
</dbReference>
<feature type="transmembrane region" description="Helical" evidence="7">
    <location>
        <begin position="161"/>
        <end position="180"/>
    </location>
</feature>
<feature type="transmembrane region" description="Helical" evidence="7">
    <location>
        <begin position="56"/>
        <end position="76"/>
    </location>
</feature>
<comment type="subcellular location">
    <subcellularLocation>
        <location evidence="1">Cell membrane</location>
        <topology evidence="1">Multi-pass membrane protein</topology>
    </subcellularLocation>
</comment>
<dbReference type="Pfam" id="PF07690">
    <property type="entry name" value="MFS_1"/>
    <property type="match status" value="1"/>
</dbReference>
<dbReference type="RefSeq" id="WP_311716797.1">
    <property type="nucleotide sequence ID" value="NZ_JAVREZ010000010.1"/>
</dbReference>
<keyword evidence="4 7" id="KW-0812">Transmembrane</keyword>
<evidence type="ECO:0000256" key="2">
    <source>
        <dbReference type="ARBA" id="ARBA00022448"/>
    </source>
</evidence>
<keyword evidence="6 7" id="KW-0472">Membrane</keyword>
<dbReference type="CDD" id="cd17369">
    <property type="entry name" value="MFS_ShiA_like"/>
    <property type="match status" value="1"/>
</dbReference>
<dbReference type="InterPro" id="IPR005829">
    <property type="entry name" value="Sugar_transporter_CS"/>
</dbReference>
<evidence type="ECO:0000256" key="3">
    <source>
        <dbReference type="ARBA" id="ARBA00022475"/>
    </source>
</evidence>
<dbReference type="PROSITE" id="PS50850">
    <property type="entry name" value="MFS"/>
    <property type="match status" value="1"/>
</dbReference>
<feature type="transmembrane region" description="Helical" evidence="7">
    <location>
        <begin position="402"/>
        <end position="422"/>
    </location>
</feature>
<comment type="caution">
    <text evidence="9">The sequence shown here is derived from an EMBL/GenBank/DDBJ whole genome shotgun (WGS) entry which is preliminary data.</text>
</comment>
<dbReference type="EMBL" id="JAVREZ010000010">
    <property type="protein sequence ID" value="MDT0483924.1"/>
    <property type="molecule type" value="Genomic_DNA"/>
</dbReference>
<feature type="transmembrane region" description="Helical" evidence="7">
    <location>
        <begin position="279"/>
        <end position="298"/>
    </location>
</feature>
<dbReference type="Proteomes" id="UP001183824">
    <property type="component" value="Unassembled WGS sequence"/>
</dbReference>
<gene>
    <name evidence="9" type="ORF">RNB18_27585</name>
</gene>
<evidence type="ECO:0000256" key="6">
    <source>
        <dbReference type="ARBA" id="ARBA00023136"/>
    </source>
</evidence>
<name>A0ABU2VFC3_9ACTN</name>
<evidence type="ECO:0000313" key="10">
    <source>
        <dbReference type="Proteomes" id="UP001183824"/>
    </source>
</evidence>
<dbReference type="InterPro" id="IPR011701">
    <property type="entry name" value="MFS"/>
</dbReference>
<dbReference type="Gene3D" id="1.20.1250.20">
    <property type="entry name" value="MFS general substrate transporter like domains"/>
    <property type="match status" value="1"/>
</dbReference>
<feature type="transmembrane region" description="Helical" evidence="7">
    <location>
        <begin position="88"/>
        <end position="107"/>
    </location>
</feature>
<evidence type="ECO:0000256" key="7">
    <source>
        <dbReference type="SAM" id="Phobius"/>
    </source>
</evidence>
<evidence type="ECO:0000256" key="1">
    <source>
        <dbReference type="ARBA" id="ARBA00004651"/>
    </source>
</evidence>
<evidence type="ECO:0000256" key="5">
    <source>
        <dbReference type="ARBA" id="ARBA00022989"/>
    </source>
</evidence>
<evidence type="ECO:0000313" key="9">
    <source>
        <dbReference type="EMBL" id="MDT0483924.1"/>
    </source>
</evidence>
<feature type="transmembrane region" description="Helical" evidence="7">
    <location>
        <begin position="366"/>
        <end position="390"/>
    </location>
</feature>
<feature type="transmembrane region" description="Helical" evidence="7">
    <location>
        <begin position="186"/>
        <end position="208"/>
    </location>
</feature>
<dbReference type="InterPro" id="IPR020846">
    <property type="entry name" value="MFS_dom"/>
</dbReference>
<feature type="transmembrane region" description="Helical" evidence="7">
    <location>
        <begin position="21"/>
        <end position="44"/>
    </location>
</feature>
<feature type="domain" description="Major facilitator superfamily (MFS) profile" evidence="8">
    <location>
        <begin position="17"/>
        <end position="427"/>
    </location>
</feature>
<evidence type="ECO:0000259" key="8">
    <source>
        <dbReference type="PROSITE" id="PS50850"/>
    </source>
</evidence>
<keyword evidence="3" id="KW-1003">Cell membrane</keyword>
<dbReference type="PANTHER" id="PTHR43045">
    <property type="entry name" value="SHIKIMATE TRANSPORTER"/>
    <property type="match status" value="1"/>
</dbReference>
<feature type="transmembrane region" description="Helical" evidence="7">
    <location>
        <begin position="310"/>
        <end position="329"/>
    </location>
</feature>
<organism evidence="9 10">
    <name type="scientific">Streptomyces doebereineriae</name>
    <dbReference type="NCBI Taxonomy" id="3075528"/>
    <lineage>
        <taxon>Bacteria</taxon>
        <taxon>Bacillati</taxon>
        <taxon>Actinomycetota</taxon>
        <taxon>Actinomycetes</taxon>
        <taxon>Kitasatosporales</taxon>
        <taxon>Streptomycetaceae</taxon>
        <taxon>Streptomyces</taxon>
    </lineage>
</organism>
<keyword evidence="2" id="KW-0813">Transport</keyword>
<dbReference type="InterPro" id="IPR036259">
    <property type="entry name" value="MFS_trans_sf"/>
</dbReference>
<keyword evidence="5 7" id="KW-1133">Transmembrane helix</keyword>
<feature type="transmembrane region" description="Helical" evidence="7">
    <location>
        <begin position="239"/>
        <end position="259"/>
    </location>
</feature>